<dbReference type="SUPFAM" id="SSF82895">
    <property type="entry name" value="TSP-1 type 1 repeat"/>
    <property type="match status" value="1"/>
</dbReference>
<dbReference type="FunFam" id="2.10.25.10:FF:000005">
    <property type="entry name" value="Fibrillin 2"/>
    <property type="match status" value="1"/>
</dbReference>
<dbReference type="PROSITE" id="PS01186">
    <property type="entry name" value="EGF_2"/>
    <property type="match status" value="5"/>
</dbReference>
<name>A0A7J7IRN7_BUGNE</name>
<dbReference type="PANTHER" id="PTHR24034">
    <property type="entry name" value="EGF-LIKE DOMAIN-CONTAINING PROTEIN"/>
    <property type="match status" value="1"/>
</dbReference>
<dbReference type="Pfam" id="PF14670">
    <property type="entry name" value="FXa_inhibition"/>
    <property type="match status" value="1"/>
</dbReference>
<dbReference type="PROSITE" id="PS00010">
    <property type="entry name" value="ASX_HYDROXYL"/>
    <property type="match status" value="9"/>
</dbReference>
<dbReference type="Pfam" id="PF07645">
    <property type="entry name" value="EGF_CA"/>
    <property type="match status" value="7"/>
</dbReference>
<dbReference type="InterPro" id="IPR026823">
    <property type="entry name" value="cEGF"/>
</dbReference>
<dbReference type="InterPro" id="IPR024731">
    <property type="entry name" value="NELL2-like_EGF"/>
</dbReference>
<feature type="domain" description="EGF-like" evidence="12">
    <location>
        <begin position="716"/>
        <end position="758"/>
    </location>
</feature>
<dbReference type="AlphaFoldDB" id="A0A7J7IRN7"/>
<dbReference type="Pfam" id="PF00090">
    <property type="entry name" value="TSP_1"/>
    <property type="match status" value="1"/>
</dbReference>
<dbReference type="SMART" id="SM00181">
    <property type="entry name" value="EGF"/>
    <property type="match status" value="16"/>
</dbReference>
<evidence type="ECO:0000256" key="10">
    <source>
        <dbReference type="SAM" id="MobiDB-lite"/>
    </source>
</evidence>
<evidence type="ECO:0000313" key="14">
    <source>
        <dbReference type="Proteomes" id="UP000593567"/>
    </source>
</evidence>
<dbReference type="CDD" id="cd00054">
    <property type="entry name" value="EGF_CA"/>
    <property type="match status" value="4"/>
</dbReference>
<dbReference type="InterPro" id="IPR000884">
    <property type="entry name" value="TSP1_rpt"/>
</dbReference>
<dbReference type="OrthoDB" id="4405280at2759"/>
<feature type="region of interest" description="Disordered" evidence="10">
    <location>
        <begin position="1036"/>
        <end position="1059"/>
    </location>
</feature>
<dbReference type="InterPro" id="IPR018097">
    <property type="entry name" value="EGF_Ca-bd_CS"/>
</dbReference>
<dbReference type="EMBL" id="VXIV02003524">
    <property type="protein sequence ID" value="KAF6016495.1"/>
    <property type="molecule type" value="Genomic_DNA"/>
</dbReference>
<keyword evidence="11" id="KW-0472">Membrane</keyword>
<dbReference type="PROSITE" id="PS50026">
    <property type="entry name" value="EGF_3"/>
    <property type="match status" value="8"/>
</dbReference>
<evidence type="ECO:0000256" key="8">
    <source>
        <dbReference type="ARBA" id="ARBA00023180"/>
    </source>
</evidence>
<sequence>MVGAVWILMNVYSTNMTAMRSLSVPTLRGVMSVLANLLVLNMYVVYKYSLSHIGYEDLGTLEGCVNIDECSEPSVNCTVKSTCIDTDGSYVCQCLFGYRDTGNGCVNIDECALGNKCSQKCIDGLASYTCDCENNFSLNTTDLVTCHPDNECTVEETLKCDGGNNRSTCAKDGSGEIICACPQGFTTDDDKNCVDIDECATGADICSPATSSCNNTEPGYSCVCKDGYQLSPNGITCEDVDECKDNSNNCDHYCSNTVGGFSCSCRSGYYLSSNGSSCINRNECELELTNQCDPLNGNCTDITDPEDGQLGYLCGCNSGYVLSEDGFTCNDLNECSLEDRGGCSQGCSNSKGSYTCYCGNGYALNTTDMMSCDDINECSSSATHNCYSDRFCTNTDGGYTCSCPDDFYLKSDGFTCVSLDTCKSGHSCSDTCSVINGTDTCQCSRGYLLAADNKTCQDVNECTEGLNICDSKYNVKCVNDEPGYHCACISDKYTQIEEAKCIDVDECSTGEAVCRDNSYCTNKENGYSCPCLTGFTDNVAGGCSDIKECLTGDNACHKTLATCTDFDGGYSCECKPGYTGDGVECTDINECAKTHSCDPNPDAGVCTNTPGSYSCSCRPGYEIQTSNLCLNIDECSNVVKYGVECSQVCIDTPGSVKCGCTDGYKLSADGLNCSPQVACSNKTICAHNCLKRNGVDTCTCNPGYSLDSADNSTCIDIDECATNTSSCDKNLGVCENVEGSYTCSCLNDFTVGPNGECEDRDGGFGEWSLFSNCTETCGEEGVQTRSRTCDSPSPEGKGAKCQGEDTESQPCNRILCEDQLEYGVQMELHGVTNTLFEVAEDVFTQKLATQINSYCISDSAAAQECCGVTFSLMSPENKTFLTYSDLEVSSRDIVDINGTVVVVTAEVDVTTNEVCTAISSGSRRKREISFVSQQLLLSILSDESFITEIVSVVETTLSHYNVTITNSPVFTSSKQVTLAPTTGSTTSDQATPTSTPSTANSTPAWVIAVSVVCGLLVVVAVAVAVVLLIKRPRKVSDGGNGHEVEANQNQANNHLTMPS</sequence>
<dbReference type="FunFam" id="2.10.25.10:FF:000014">
    <property type="entry name" value="Latent-transforming growth factor beta-binding protein 3"/>
    <property type="match status" value="1"/>
</dbReference>
<dbReference type="PROSITE" id="PS50092">
    <property type="entry name" value="TSP1"/>
    <property type="match status" value="1"/>
</dbReference>
<feature type="region of interest" description="Disordered" evidence="10">
    <location>
        <begin position="980"/>
        <end position="1000"/>
    </location>
</feature>
<keyword evidence="3 9" id="KW-0245">EGF-like domain</keyword>
<evidence type="ECO:0000259" key="12">
    <source>
        <dbReference type="PROSITE" id="PS50026"/>
    </source>
</evidence>
<feature type="domain" description="EGF-like" evidence="12">
    <location>
        <begin position="587"/>
        <end position="627"/>
    </location>
</feature>
<reference evidence="13" key="1">
    <citation type="submission" date="2020-06" db="EMBL/GenBank/DDBJ databases">
        <title>Draft genome of Bugula neritina, a colonial animal packing powerful symbionts and potential medicines.</title>
        <authorList>
            <person name="Rayko M."/>
        </authorList>
    </citation>
    <scope>NUCLEOTIDE SEQUENCE [LARGE SCALE GENOMIC DNA]</scope>
    <source>
        <strain evidence="13">Kwan_BN1</strain>
    </source>
</reference>
<dbReference type="InterPro" id="IPR000742">
    <property type="entry name" value="EGF"/>
</dbReference>
<feature type="domain" description="EGF-like" evidence="12">
    <location>
        <begin position="545"/>
        <end position="586"/>
    </location>
</feature>
<dbReference type="Pfam" id="PF12947">
    <property type="entry name" value="EGF_3"/>
    <property type="match status" value="1"/>
</dbReference>
<dbReference type="InterPro" id="IPR036383">
    <property type="entry name" value="TSP1_rpt_sf"/>
</dbReference>
<feature type="compositionally biased region" description="Basic and acidic residues" evidence="10">
    <location>
        <begin position="1036"/>
        <end position="1045"/>
    </location>
</feature>
<dbReference type="SUPFAM" id="SSF57196">
    <property type="entry name" value="EGF/Laminin"/>
    <property type="match status" value="2"/>
</dbReference>
<dbReference type="GO" id="GO:0005576">
    <property type="term" value="C:extracellular region"/>
    <property type="evidence" value="ECO:0007669"/>
    <property type="project" value="UniProtKB-SubCell"/>
</dbReference>
<dbReference type="InterPro" id="IPR001881">
    <property type="entry name" value="EGF-like_Ca-bd_dom"/>
</dbReference>
<dbReference type="Gene3D" id="2.20.100.10">
    <property type="entry name" value="Thrombospondin type-1 (TSP1) repeat"/>
    <property type="match status" value="1"/>
</dbReference>
<dbReference type="InterPro" id="IPR000152">
    <property type="entry name" value="EGF-type_Asp/Asn_hydroxyl_site"/>
</dbReference>
<feature type="domain" description="EGF-like" evidence="12">
    <location>
        <begin position="503"/>
        <end position="541"/>
    </location>
</feature>
<feature type="disulfide bond" evidence="9">
    <location>
        <begin position="111"/>
        <end position="121"/>
    </location>
</feature>
<feature type="domain" description="EGF-like" evidence="12">
    <location>
        <begin position="195"/>
        <end position="238"/>
    </location>
</feature>
<evidence type="ECO:0000256" key="11">
    <source>
        <dbReference type="SAM" id="Phobius"/>
    </source>
</evidence>
<evidence type="ECO:0000256" key="1">
    <source>
        <dbReference type="ARBA" id="ARBA00004613"/>
    </source>
</evidence>
<dbReference type="InterPro" id="IPR050751">
    <property type="entry name" value="ECM_structural_protein"/>
</dbReference>
<dbReference type="GO" id="GO:0005509">
    <property type="term" value="F:calcium ion binding"/>
    <property type="evidence" value="ECO:0007669"/>
    <property type="project" value="InterPro"/>
</dbReference>
<dbReference type="SMART" id="SM00209">
    <property type="entry name" value="TSP1"/>
    <property type="match status" value="1"/>
</dbReference>
<gene>
    <name evidence="13" type="ORF">EB796_025193</name>
</gene>
<proteinExistence type="predicted"/>
<keyword evidence="7 9" id="KW-1015">Disulfide bond</keyword>
<dbReference type="PANTHER" id="PTHR24034:SF204">
    <property type="entry name" value="ADHESION G PROTEIN-COUPLED RECEPTOR E1"/>
    <property type="match status" value="1"/>
</dbReference>
<keyword evidence="11" id="KW-1133">Transmembrane helix</keyword>
<keyword evidence="11" id="KW-0812">Transmembrane</keyword>
<evidence type="ECO:0000256" key="2">
    <source>
        <dbReference type="ARBA" id="ARBA00022525"/>
    </source>
</evidence>
<dbReference type="Gene3D" id="2.10.25.10">
    <property type="entry name" value="Laminin"/>
    <property type="match status" value="15"/>
</dbReference>
<feature type="domain" description="EGF-like" evidence="12">
    <location>
        <begin position="66"/>
        <end position="106"/>
    </location>
</feature>
<dbReference type="FunFam" id="2.10.25.10:FF:000038">
    <property type="entry name" value="Fibrillin 2"/>
    <property type="match status" value="2"/>
</dbReference>
<evidence type="ECO:0000256" key="5">
    <source>
        <dbReference type="ARBA" id="ARBA00022737"/>
    </source>
</evidence>
<dbReference type="SMART" id="SM00179">
    <property type="entry name" value="EGF_CA"/>
    <property type="match status" value="13"/>
</dbReference>
<dbReference type="InterPro" id="IPR049883">
    <property type="entry name" value="NOTCH1_EGF-like"/>
</dbReference>
<evidence type="ECO:0000313" key="13">
    <source>
        <dbReference type="EMBL" id="KAF6016495.1"/>
    </source>
</evidence>
<keyword evidence="6" id="KW-0106">Calcium</keyword>
<keyword evidence="5" id="KW-0677">Repeat</keyword>
<feature type="domain" description="EGF-like" evidence="12">
    <location>
        <begin position="107"/>
        <end position="142"/>
    </location>
</feature>
<organism evidence="13 14">
    <name type="scientific">Bugula neritina</name>
    <name type="common">Brown bryozoan</name>
    <name type="synonym">Sertularia neritina</name>
    <dbReference type="NCBI Taxonomy" id="10212"/>
    <lineage>
        <taxon>Eukaryota</taxon>
        <taxon>Metazoa</taxon>
        <taxon>Spiralia</taxon>
        <taxon>Lophotrochozoa</taxon>
        <taxon>Bryozoa</taxon>
        <taxon>Gymnolaemata</taxon>
        <taxon>Cheilostomatida</taxon>
        <taxon>Flustrina</taxon>
        <taxon>Buguloidea</taxon>
        <taxon>Bugulidae</taxon>
        <taxon>Bugula</taxon>
    </lineage>
</organism>
<evidence type="ECO:0000256" key="6">
    <source>
        <dbReference type="ARBA" id="ARBA00022837"/>
    </source>
</evidence>
<feature type="domain" description="EGF-like" evidence="12">
    <location>
        <begin position="374"/>
        <end position="417"/>
    </location>
</feature>
<keyword evidence="4" id="KW-0732">Signal</keyword>
<keyword evidence="2" id="KW-0964">Secreted</keyword>
<feature type="transmembrane region" description="Helical" evidence="11">
    <location>
        <begin position="1004"/>
        <end position="1029"/>
    </location>
</feature>
<comment type="subcellular location">
    <subcellularLocation>
        <location evidence="1">Secreted</location>
    </subcellularLocation>
</comment>
<comment type="caution">
    <text evidence="9">Lacks conserved residue(s) required for the propagation of feature annotation.</text>
</comment>
<keyword evidence="14" id="KW-1185">Reference proteome</keyword>
<protein>
    <submittedName>
        <fullName evidence="13">THBD</fullName>
    </submittedName>
</protein>
<comment type="caution">
    <text evidence="13">The sequence shown here is derived from an EMBL/GenBank/DDBJ whole genome shotgun (WGS) entry which is preliminary data.</text>
</comment>
<keyword evidence="8" id="KW-0325">Glycoprotein</keyword>
<dbReference type="FunFam" id="2.20.100.10:FF:000001">
    <property type="entry name" value="semaphorin-5A isoform X1"/>
    <property type="match status" value="1"/>
</dbReference>
<feature type="compositionally biased region" description="Low complexity" evidence="10">
    <location>
        <begin position="984"/>
        <end position="1000"/>
    </location>
</feature>
<dbReference type="PROSITE" id="PS01187">
    <property type="entry name" value="EGF_CA"/>
    <property type="match status" value="3"/>
</dbReference>
<dbReference type="SUPFAM" id="SSF57184">
    <property type="entry name" value="Growth factor receptor domain"/>
    <property type="match status" value="5"/>
</dbReference>
<evidence type="ECO:0000256" key="9">
    <source>
        <dbReference type="PROSITE-ProRule" id="PRU00076"/>
    </source>
</evidence>
<feature type="compositionally biased region" description="Polar residues" evidence="10">
    <location>
        <begin position="1046"/>
        <end position="1059"/>
    </location>
</feature>
<accession>A0A7J7IRN7</accession>
<evidence type="ECO:0000256" key="3">
    <source>
        <dbReference type="ARBA" id="ARBA00022536"/>
    </source>
</evidence>
<evidence type="ECO:0000256" key="7">
    <source>
        <dbReference type="ARBA" id="ARBA00023157"/>
    </source>
</evidence>
<dbReference type="Pfam" id="PF12662">
    <property type="entry name" value="cEGF"/>
    <property type="match status" value="2"/>
</dbReference>
<dbReference type="InterPro" id="IPR009030">
    <property type="entry name" value="Growth_fac_rcpt_cys_sf"/>
</dbReference>
<evidence type="ECO:0000256" key="4">
    <source>
        <dbReference type="ARBA" id="ARBA00022729"/>
    </source>
</evidence>
<dbReference type="Proteomes" id="UP000593567">
    <property type="component" value="Unassembled WGS sequence"/>
</dbReference>